<keyword evidence="1" id="KW-0863">Zinc-finger</keyword>
<comment type="caution">
    <text evidence="3">The sequence shown here is derived from an EMBL/GenBank/DDBJ whole genome shotgun (WGS) entry which is preliminary data.</text>
</comment>
<keyword evidence="1" id="KW-0479">Metal-binding</keyword>
<protein>
    <submittedName>
        <fullName evidence="3">Retrovirus-related Pol polyprotein from transposon 297</fullName>
    </submittedName>
</protein>
<evidence type="ECO:0000259" key="2">
    <source>
        <dbReference type="PROSITE" id="PS50158"/>
    </source>
</evidence>
<dbReference type="Pfam" id="PF00098">
    <property type="entry name" value="zf-CCHC"/>
    <property type="match status" value="1"/>
</dbReference>
<proteinExistence type="predicted"/>
<keyword evidence="1" id="KW-0862">Zinc</keyword>
<sequence>MTSHFKETPPFATEFGKFSSAVQFEFENVKDFSIRVQGLSQKCLESDSKTKRFQRVSKRNFFFSKFISGLKANIRAQVLIADPSSFAEAVDFALRVERSFDVASPNVNVISHTDSNAVEGVKEGFTKTLDLVLKQLEHLNTRIDELDKQDIPENNYTNQPPSQRRDRKPLKCFYCGRLGHIASECQRKGETISRVVSKIDFNHTIKGLLIDKSKKLASGGIYFGVLNSRKTHADQKRKSPNYRHVQCLSLRFK</sequence>
<dbReference type="AlphaFoldDB" id="A0AAV4SPP3"/>
<feature type="domain" description="CCHC-type" evidence="2">
    <location>
        <begin position="171"/>
        <end position="187"/>
    </location>
</feature>
<dbReference type="Gene3D" id="4.10.60.10">
    <property type="entry name" value="Zinc finger, CCHC-type"/>
    <property type="match status" value="1"/>
</dbReference>
<dbReference type="EMBL" id="BPLR01009816">
    <property type="protein sequence ID" value="GIY34841.1"/>
    <property type="molecule type" value="Genomic_DNA"/>
</dbReference>
<dbReference type="Proteomes" id="UP001054945">
    <property type="component" value="Unassembled WGS sequence"/>
</dbReference>
<dbReference type="SMART" id="SM00343">
    <property type="entry name" value="ZnF_C2HC"/>
    <property type="match status" value="1"/>
</dbReference>
<organism evidence="3 4">
    <name type="scientific">Caerostris extrusa</name>
    <name type="common">Bark spider</name>
    <name type="synonym">Caerostris bankana</name>
    <dbReference type="NCBI Taxonomy" id="172846"/>
    <lineage>
        <taxon>Eukaryota</taxon>
        <taxon>Metazoa</taxon>
        <taxon>Ecdysozoa</taxon>
        <taxon>Arthropoda</taxon>
        <taxon>Chelicerata</taxon>
        <taxon>Arachnida</taxon>
        <taxon>Araneae</taxon>
        <taxon>Araneomorphae</taxon>
        <taxon>Entelegynae</taxon>
        <taxon>Araneoidea</taxon>
        <taxon>Araneidae</taxon>
        <taxon>Caerostris</taxon>
    </lineage>
</organism>
<dbReference type="InterPro" id="IPR036875">
    <property type="entry name" value="Znf_CCHC_sf"/>
</dbReference>
<keyword evidence="4" id="KW-1185">Reference proteome</keyword>
<evidence type="ECO:0000256" key="1">
    <source>
        <dbReference type="PROSITE-ProRule" id="PRU00047"/>
    </source>
</evidence>
<dbReference type="PROSITE" id="PS50158">
    <property type="entry name" value="ZF_CCHC"/>
    <property type="match status" value="1"/>
</dbReference>
<evidence type="ECO:0000313" key="3">
    <source>
        <dbReference type="EMBL" id="GIY34841.1"/>
    </source>
</evidence>
<dbReference type="GO" id="GO:0008270">
    <property type="term" value="F:zinc ion binding"/>
    <property type="evidence" value="ECO:0007669"/>
    <property type="project" value="UniProtKB-KW"/>
</dbReference>
<accession>A0AAV4SPP3</accession>
<evidence type="ECO:0000313" key="4">
    <source>
        <dbReference type="Proteomes" id="UP001054945"/>
    </source>
</evidence>
<gene>
    <name evidence="3" type="primary">pol_279</name>
    <name evidence="3" type="ORF">CEXT_24601</name>
</gene>
<reference evidence="3 4" key="1">
    <citation type="submission" date="2021-06" db="EMBL/GenBank/DDBJ databases">
        <title>Caerostris extrusa draft genome.</title>
        <authorList>
            <person name="Kono N."/>
            <person name="Arakawa K."/>
        </authorList>
    </citation>
    <scope>NUCLEOTIDE SEQUENCE [LARGE SCALE GENOMIC DNA]</scope>
</reference>
<dbReference type="InterPro" id="IPR001878">
    <property type="entry name" value="Znf_CCHC"/>
</dbReference>
<dbReference type="GO" id="GO:0003676">
    <property type="term" value="F:nucleic acid binding"/>
    <property type="evidence" value="ECO:0007669"/>
    <property type="project" value="InterPro"/>
</dbReference>
<name>A0AAV4SPP3_CAEEX</name>
<dbReference type="SUPFAM" id="SSF57756">
    <property type="entry name" value="Retrovirus zinc finger-like domains"/>
    <property type="match status" value="1"/>
</dbReference>